<gene>
    <name evidence="11" type="ORF">D6J04_01825</name>
    <name evidence="10" type="ORF">DB745_00515</name>
    <name evidence="12" type="ORF">DIZ81_00510</name>
</gene>
<keyword evidence="6 8" id="KW-1133">Transmembrane helix</keyword>
<feature type="transmembrane region" description="Helical" evidence="8">
    <location>
        <begin position="163"/>
        <end position="180"/>
    </location>
</feature>
<accession>A0A3A5LCR5</accession>
<reference evidence="11 14" key="3">
    <citation type="submission" date="2018-09" db="EMBL/GenBank/DDBJ databases">
        <title>Draft genome sequences of Legionella taurinensis isolated from water samples.</title>
        <authorList>
            <person name="Chakeri A."/>
            <person name="Allerberger F."/>
            <person name="Kundi M."/>
            <person name="Ruppitsch W."/>
            <person name="Schmid D."/>
        </authorList>
    </citation>
    <scope>NUCLEOTIDE SEQUENCE [LARGE SCALE GENOMIC DNA]</scope>
    <source>
        <strain evidence="11 14">4570-18-6</strain>
    </source>
</reference>
<evidence type="ECO:0000256" key="7">
    <source>
        <dbReference type="ARBA" id="ARBA00023136"/>
    </source>
</evidence>
<dbReference type="InterPro" id="IPR038731">
    <property type="entry name" value="RgtA/B/C-like"/>
</dbReference>
<dbReference type="GO" id="GO:0016763">
    <property type="term" value="F:pentosyltransferase activity"/>
    <property type="evidence" value="ECO:0007669"/>
    <property type="project" value="TreeGrafter"/>
</dbReference>
<keyword evidence="3" id="KW-0328">Glycosyltransferase</keyword>
<evidence type="ECO:0000256" key="4">
    <source>
        <dbReference type="ARBA" id="ARBA00022679"/>
    </source>
</evidence>
<evidence type="ECO:0000313" key="12">
    <source>
        <dbReference type="EMBL" id="TID46589.1"/>
    </source>
</evidence>
<reference evidence="12 15" key="2">
    <citation type="submission" date="2018-04" db="EMBL/GenBank/DDBJ databases">
        <title>Whole genome sequence comparison of clinical and drinking water Legionella pneumophila isolates.</title>
        <authorList>
            <person name="Garner E."/>
        </authorList>
    </citation>
    <scope>NUCLEOTIDE SEQUENCE [LARGE SCALE GENOMIC DNA]</scope>
    <source>
        <strain evidence="12 15">WH02</strain>
    </source>
</reference>
<dbReference type="EMBL" id="QCXM01000001">
    <property type="protein sequence ID" value="PUT49223.1"/>
    <property type="molecule type" value="Genomic_DNA"/>
</dbReference>
<keyword evidence="13" id="KW-1185">Reference proteome</keyword>
<evidence type="ECO:0000313" key="14">
    <source>
        <dbReference type="Proteomes" id="UP000270757"/>
    </source>
</evidence>
<comment type="caution">
    <text evidence="11">The sequence shown here is derived from an EMBL/GenBank/DDBJ whole genome shotgun (WGS) entry which is preliminary data.</text>
</comment>
<evidence type="ECO:0000256" key="2">
    <source>
        <dbReference type="ARBA" id="ARBA00022475"/>
    </source>
</evidence>
<dbReference type="PANTHER" id="PTHR33908:SF11">
    <property type="entry name" value="MEMBRANE PROTEIN"/>
    <property type="match status" value="1"/>
</dbReference>
<feature type="transmembrane region" description="Helical" evidence="8">
    <location>
        <begin position="277"/>
        <end position="298"/>
    </location>
</feature>
<evidence type="ECO:0000313" key="10">
    <source>
        <dbReference type="EMBL" id="PUT49223.1"/>
    </source>
</evidence>
<reference evidence="10 13" key="1">
    <citation type="submission" date="2018-04" db="EMBL/GenBank/DDBJ databases">
        <title>Whole genome sequence comparison of clinical and drinking water Legionella pneumophila isolates associated with the Flint Water Crisis.</title>
        <authorList>
            <person name="Garner E."/>
            <person name="Brown C."/>
            <person name="Schwake O."/>
            <person name="Coil D."/>
            <person name="Jospin G."/>
            <person name="Eisen J."/>
            <person name="Edwards M."/>
            <person name="Pruden A."/>
        </authorList>
    </citation>
    <scope>NUCLEOTIDE SEQUENCE [LARGE SCALE GENOMIC DNA]</scope>
    <source>
        <strain evidence="10 13">Genessee03</strain>
    </source>
</reference>
<dbReference type="Proteomes" id="UP000251035">
    <property type="component" value="Unassembled WGS sequence"/>
</dbReference>
<evidence type="ECO:0000313" key="13">
    <source>
        <dbReference type="Proteomes" id="UP000251035"/>
    </source>
</evidence>
<dbReference type="Proteomes" id="UP000306421">
    <property type="component" value="Unassembled WGS sequence"/>
</dbReference>
<protein>
    <recommendedName>
        <fullName evidence="9">Glycosyltransferase RgtA/B/C/D-like domain-containing protein</fullName>
    </recommendedName>
</protein>
<keyword evidence="5 8" id="KW-0812">Transmembrane</keyword>
<evidence type="ECO:0000313" key="15">
    <source>
        <dbReference type="Proteomes" id="UP000306421"/>
    </source>
</evidence>
<sequence>MPFVCDYQLNVMLKKNQQLCPSSGNNASGFANPAPSQATSSLKPLLYFSLYALVFLLIRLFLRGHTLEIDEAEQFVMARELAFGYPFQPPLYTWLQYAVFQLLGPHLFSLALLKYALLLGCLCSYFKLCRYYCPNPALAWSALCAWTLISVISLDLIKDNTHSILALLLACLTWLWFFTVRKNGIVWYAVLGLLAGAGCLSKFNYLLFLTALITTALTLPDKRRQLLDWRTGITVMLLLAILSPYVLWLWQHHELGLQSSYKLAPAEKSIGHGIYKYLLSLVLFLGPLFLFSSLFFSVPKKIHLKADAITRPLFYHVALSLVLVSAVVLLCGFKDFQARWLIPMLFLSPLLFFSLLNQQQSWEKQAKRFIVFCLIGQLLIIAAVVSRAQSGHQSKREHAFAQLAQAIVTHCSTPDYFYAENHLLLGTMSWQFPKARIELKKGNEKPLSYTGGKGVLLWGPEAPPFWINHFKADAFMGEIINSMNATEDEPFAHFICLKG</sequence>
<feature type="transmembrane region" description="Helical" evidence="8">
    <location>
        <begin position="340"/>
        <end position="357"/>
    </location>
</feature>
<evidence type="ECO:0000256" key="1">
    <source>
        <dbReference type="ARBA" id="ARBA00004651"/>
    </source>
</evidence>
<dbReference type="GO" id="GO:0005886">
    <property type="term" value="C:plasma membrane"/>
    <property type="evidence" value="ECO:0007669"/>
    <property type="project" value="UniProtKB-SubCell"/>
</dbReference>
<evidence type="ECO:0000256" key="6">
    <source>
        <dbReference type="ARBA" id="ARBA00022989"/>
    </source>
</evidence>
<dbReference type="PANTHER" id="PTHR33908">
    <property type="entry name" value="MANNOSYLTRANSFERASE YKCB-RELATED"/>
    <property type="match status" value="1"/>
</dbReference>
<feature type="transmembrane region" description="Helical" evidence="8">
    <location>
        <begin position="369"/>
        <end position="386"/>
    </location>
</feature>
<evidence type="ECO:0000256" key="5">
    <source>
        <dbReference type="ARBA" id="ARBA00022692"/>
    </source>
</evidence>
<evidence type="ECO:0000259" key="9">
    <source>
        <dbReference type="Pfam" id="PF13231"/>
    </source>
</evidence>
<dbReference type="GO" id="GO:0009103">
    <property type="term" value="P:lipopolysaccharide biosynthetic process"/>
    <property type="evidence" value="ECO:0007669"/>
    <property type="project" value="UniProtKB-ARBA"/>
</dbReference>
<comment type="subcellular location">
    <subcellularLocation>
        <location evidence="1">Cell membrane</location>
        <topology evidence="1">Multi-pass membrane protein</topology>
    </subcellularLocation>
</comment>
<feature type="transmembrane region" description="Helical" evidence="8">
    <location>
        <begin position="106"/>
        <end position="126"/>
    </location>
</feature>
<feature type="transmembrane region" description="Helical" evidence="8">
    <location>
        <begin position="45"/>
        <end position="62"/>
    </location>
</feature>
<dbReference type="EMBL" id="QFGG01000001">
    <property type="protein sequence ID" value="TID46589.1"/>
    <property type="molecule type" value="Genomic_DNA"/>
</dbReference>
<feature type="transmembrane region" description="Helical" evidence="8">
    <location>
        <begin position="187"/>
        <end position="213"/>
    </location>
</feature>
<dbReference type="Proteomes" id="UP000270757">
    <property type="component" value="Unassembled WGS sequence"/>
</dbReference>
<proteinExistence type="predicted"/>
<keyword evidence="7 8" id="KW-0472">Membrane</keyword>
<dbReference type="InterPro" id="IPR050297">
    <property type="entry name" value="LipidA_mod_glycosyltrf_83"/>
</dbReference>
<dbReference type="EMBL" id="QZWB01000001">
    <property type="protein sequence ID" value="RJT49411.1"/>
    <property type="molecule type" value="Genomic_DNA"/>
</dbReference>
<evidence type="ECO:0000256" key="3">
    <source>
        <dbReference type="ARBA" id="ARBA00022676"/>
    </source>
</evidence>
<dbReference type="OrthoDB" id="9153955at2"/>
<feature type="domain" description="Glycosyltransferase RgtA/B/C/D-like" evidence="9">
    <location>
        <begin position="88"/>
        <end position="248"/>
    </location>
</feature>
<evidence type="ECO:0000313" key="11">
    <source>
        <dbReference type="EMBL" id="RJT49411.1"/>
    </source>
</evidence>
<name>A0A3A5LCR5_9GAMM</name>
<feature type="transmembrane region" description="Helical" evidence="8">
    <location>
        <begin position="138"/>
        <end position="157"/>
    </location>
</feature>
<evidence type="ECO:0000256" key="8">
    <source>
        <dbReference type="SAM" id="Phobius"/>
    </source>
</evidence>
<keyword evidence="2" id="KW-1003">Cell membrane</keyword>
<feature type="transmembrane region" description="Helical" evidence="8">
    <location>
        <begin position="313"/>
        <end position="333"/>
    </location>
</feature>
<feature type="transmembrane region" description="Helical" evidence="8">
    <location>
        <begin position="233"/>
        <end position="250"/>
    </location>
</feature>
<organism evidence="11 14">
    <name type="scientific">Legionella taurinensis</name>
    <dbReference type="NCBI Taxonomy" id="70611"/>
    <lineage>
        <taxon>Bacteria</taxon>
        <taxon>Pseudomonadati</taxon>
        <taxon>Pseudomonadota</taxon>
        <taxon>Gammaproteobacteria</taxon>
        <taxon>Legionellales</taxon>
        <taxon>Legionellaceae</taxon>
        <taxon>Legionella</taxon>
    </lineage>
</organism>
<dbReference type="Pfam" id="PF13231">
    <property type="entry name" value="PMT_2"/>
    <property type="match status" value="1"/>
</dbReference>
<keyword evidence="4" id="KW-0808">Transferase</keyword>
<dbReference type="AlphaFoldDB" id="A0A3A5LCR5"/>